<dbReference type="InterPro" id="IPR029460">
    <property type="entry name" value="DNAPol_HHH"/>
</dbReference>
<evidence type="ECO:0000256" key="3">
    <source>
        <dbReference type="ARBA" id="ARBA00022679"/>
    </source>
</evidence>
<dbReference type="NCBIfam" id="NF004226">
    <property type="entry name" value="PRK05673.1"/>
    <property type="match status" value="1"/>
</dbReference>
<dbReference type="InterPro" id="IPR003141">
    <property type="entry name" value="Pol/His_phosphatase_N"/>
</dbReference>
<dbReference type="GO" id="GO:0003887">
    <property type="term" value="F:DNA-directed DNA polymerase activity"/>
    <property type="evidence" value="ECO:0007669"/>
    <property type="project" value="UniProtKB-KW"/>
</dbReference>
<dbReference type="Pfam" id="PF00929">
    <property type="entry name" value="RNase_T"/>
    <property type="match status" value="1"/>
</dbReference>
<dbReference type="InterPro" id="IPR012337">
    <property type="entry name" value="RNaseH-like_sf"/>
</dbReference>
<organism evidence="10 11">
    <name type="scientific">Flavobacterium phragmitis</name>
    <dbReference type="NCBI Taxonomy" id="739143"/>
    <lineage>
        <taxon>Bacteria</taxon>
        <taxon>Pseudomonadati</taxon>
        <taxon>Bacteroidota</taxon>
        <taxon>Flavobacteriia</taxon>
        <taxon>Flavobacteriales</taxon>
        <taxon>Flavobacteriaceae</taxon>
        <taxon>Flavobacterium</taxon>
    </lineage>
</organism>
<reference evidence="11" key="1">
    <citation type="submission" date="2016-10" db="EMBL/GenBank/DDBJ databases">
        <authorList>
            <person name="Varghese N."/>
            <person name="Submissions S."/>
        </authorList>
    </citation>
    <scope>NUCLEOTIDE SEQUENCE [LARGE SCALE GENOMIC DNA]</scope>
    <source>
        <strain evidence="11">CGMCC 1.10370</strain>
    </source>
</reference>
<keyword evidence="3" id="KW-0808">Transferase</keyword>
<evidence type="ECO:0000313" key="11">
    <source>
        <dbReference type="Proteomes" id="UP000199672"/>
    </source>
</evidence>
<dbReference type="Pfam" id="PF07733">
    <property type="entry name" value="DNA_pol3_alpha"/>
    <property type="match status" value="1"/>
</dbReference>
<dbReference type="Gene3D" id="1.10.150.870">
    <property type="match status" value="1"/>
</dbReference>
<dbReference type="GO" id="GO:0003676">
    <property type="term" value="F:nucleic acid binding"/>
    <property type="evidence" value="ECO:0007669"/>
    <property type="project" value="InterPro"/>
</dbReference>
<dbReference type="SMART" id="SM00481">
    <property type="entry name" value="POLIIIAc"/>
    <property type="match status" value="1"/>
</dbReference>
<sequence length="1543" mass="175319">MFHVVSNLQCERYEILDTSEANWRSNLKFDFYNSMYLIFDTETTGLPKRWDAPITDSDNWPRCIQIAWQLHDEMGQLIEHQDYLVKPEGFNIPYDAERIHGISTELAEADGITLAEVLEKFNIALSKTKYIVGQNLGFDVNIMGAEFHRMGVESQMSSMPVLDTCTEVTASLLQLPGGRGGKFKLPTLTELHEYLFSVPFAEAHNATADVEATTRCFLELVRREVFTKEELDVPKEYFKDFQERNPEPFKLIGLKHINLKAASDKIREQLKALAGEGTQNVVSEEDKADFKAAKFAHLHNHTQFSVLQSTIGIGNIVAAAAKNGMPAVAMTDTGNMMGAFHFVSAVMNHNKAASGKNKALVEAGEEPTETEVKPIVGCEFNICENHLDKSKKDNGYQVVLMAKNKAGYHNLAKMASIAYTDGFYYVPRIDRNIVEQYKGDIMVLSGNLYGEIPSKILNIGENQAEEALIWWKEQFGEDFYLEVMRHNQEDENRVNKTLIEFSKKHDVKLIATNNTYYLNKEDANAHDILLCVKDGEKQATPIGRGRGYRYGLPNQEYYFKSQDEMKKLFADLPEAIINIQEIIDKVEGYSLYRDVLLPKFEIPDEFVDPEDEKDNGVRGENAYLRHLTMEGAKRRYGEITESIQERLDFELMTISNSGYPGYFLIVQDFIAEARKMDVSVGPGRGSAAGSAVAYCLGITNIDPIKYDLLFERFLNPDRVSMPDIDIDFDDEGRGRVMEYVINKYGQKQVAQIITYGKMATKSAIRDTARVLDLPLFEADRIAKLIPGMMPSKWNLARFISESEEEVKKALRSDEFDNVKELIAIANEDDLAGETIQQAKILEGSMRNTGIHACGVIITPSDITNYVPVTTAKDSDLYVTQFDNSVAESAGLLKMDFLGLKTLTLIKDTVKLVKYRTGIELNPDTFPIDDEETYALFQRGETVGIFQYESPGMQKYMKDLKPTVFGDLIAMNALYRPGPLEYIPSFVRRKNGDEEIKYDLDACAEYLSETYGITVYQEQVMLLSQSLAGFTKGEADVLRKAMGKKQKDVLDKMKPKFVEQAAAKGHDAKILEKIWKDWEAFASYAFNKSHSTCYAWIAYQTAYLKAHYPAEYMAAVLSNNMNDIKQVSFFMEECKRMGLQVLGPCVNESYYKFTVNDDYAVRFGMGAIKGVGSGAVETIVENRKDGRYKSIFDLAKRIDLRAANKKAIENLALAGGFDSFEGTTRAQYFHDDGDGITFYEKAMRYGSKFQENENSSQVSLFGETSEVQIAEPVVPPCEDWSTMEKLAKEKEVVGIYISGHPLDDFRFEMKYFCNSRLEALKSMNEYVGKNLMFAGIINNVQHRVAKNGKGWAAFNLEGYDESYEFKIFGEEYLKFRHFLIQNNFAFLKIMIKDGWVNHDTGKKSDPRMQFVEIRQLQDILEAFAKKLILLLNIKDLHPEFIHKLSHLFNENKGDNSVTFEIMELEKIKKLVEVETPADFEAEDAVFEAENEDSAIEDTKIQEVNEVEEIKVVTKLTMPSRRLKVKISTELLQELEKMQINFKLN</sequence>
<dbReference type="InterPro" id="IPR004013">
    <property type="entry name" value="PHP_dom"/>
</dbReference>
<dbReference type="EC" id="2.7.7.7" evidence="1"/>
<evidence type="ECO:0000259" key="9">
    <source>
        <dbReference type="SMART" id="SM00481"/>
    </source>
</evidence>
<dbReference type="EMBL" id="FOMH01000001">
    <property type="protein sequence ID" value="SFC63813.1"/>
    <property type="molecule type" value="Genomic_DNA"/>
</dbReference>
<keyword evidence="5" id="KW-0235">DNA replication</keyword>
<keyword evidence="4" id="KW-0548">Nucleotidyltransferase</keyword>
<evidence type="ECO:0000256" key="7">
    <source>
        <dbReference type="ARBA" id="ARBA00049244"/>
    </source>
</evidence>
<dbReference type="Pfam" id="PF02811">
    <property type="entry name" value="PHP"/>
    <property type="match status" value="1"/>
</dbReference>
<evidence type="ECO:0000256" key="4">
    <source>
        <dbReference type="ARBA" id="ARBA00022695"/>
    </source>
</evidence>
<dbReference type="SMART" id="SM00479">
    <property type="entry name" value="EXOIII"/>
    <property type="match status" value="1"/>
</dbReference>
<dbReference type="NCBIfam" id="TIGR00594">
    <property type="entry name" value="polc"/>
    <property type="match status" value="1"/>
</dbReference>
<dbReference type="Pfam" id="PF17657">
    <property type="entry name" value="DNA_pol3_finger"/>
    <property type="match status" value="1"/>
</dbReference>
<evidence type="ECO:0000313" key="10">
    <source>
        <dbReference type="EMBL" id="SFC63813.1"/>
    </source>
</evidence>
<dbReference type="CDD" id="cd06127">
    <property type="entry name" value="DEDDh"/>
    <property type="match status" value="1"/>
</dbReference>
<dbReference type="InterPro" id="IPR004805">
    <property type="entry name" value="DnaE2/DnaE/PolC"/>
</dbReference>
<feature type="domain" description="Exonuclease" evidence="8">
    <location>
        <begin position="35"/>
        <end position="226"/>
    </location>
</feature>
<keyword evidence="11" id="KW-1185">Reference proteome</keyword>
<evidence type="ECO:0000256" key="2">
    <source>
        <dbReference type="ARBA" id="ARBA00019114"/>
    </source>
</evidence>
<dbReference type="Gene3D" id="3.20.20.140">
    <property type="entry name" value="Metal-dependent hydrolases"/>
    <property type="match status" value="1"/>
</dbReference>
<dbReference type="Pfam" id="PF14579">
    <property type="entry name" value="HHH_6"/>
    <property type="match status" value="1"/>
</dbReference>
<dbReference type="PANTHER" id="PTHR32294:SF0">
    <property type="entry name" value="DNA POLYMERASE III SUBUNIT ALPHA"/>
    <property type="match status" value="1"/>
</dbReference>
<name>A0A1I1L079_9FLAO</name>
<evidence type="ECO:0000259" key="8">
    <source>
        <dbReference type="SMART" id="SM00479"/>
    </source>
</evidence>
<dbReference type="InterPro" id="IPR041931">
    <property type="entry name" value="DNA_pol3_alpha_thumb_dom"/>
</dbReference>
<dbReference type="PANTHER" id="PTHR32294">
    <property type="entry name" value="DNA POLYMERASE III SUBUNIT ALPHA"/>
    <property type="match status" value="1"/>
</dbReference>
<dbReference type="SUPFAM" id="SSF53098">
    <property type="entry name" value="Ribonuclease H-like"/>
    <property type="match status" value="1"/>
</dbReference>
<protein>
    <recommendedName>
        <fullName evidence="2">DNA polymerase III subunit alpha</fullName>
        <ecNumber evidence="1">2.7.7.7</ecNumber>
    </recommendedName>
</protein>
<evidence type="ECO:0000256" key="6">
    <source>
        <dbReference type="ARBA" id="ARBA00022932"/>
    </source>
</evidence>
<accession>A0A1I1L079</accession>
<dbReference type="InterPro" id="IPR013520">
    <property type="entry name" value="Ribonucl_H"/>
</dbReference>
<dbReference type="Gene3D" id="1.10.10.1600">
    <property type="entry name" value="Bacterial DNA polymerase III alpha subunit, thumb domain"/>
    <property type="match status" value="1"/>
</dbReference>
<evidence type="ECO:0000256" key="5">
    <source>
        <dbReference type="ARBA" id="ARBA00022705"/>
    </source>
</evidence>
<dbReference type="InterPro" id="IPR036397">
    <property type="entry name" value="RNaseH_sf"/>
</dbReference>
<dbReference type="GO" id="GO:0006260">
    <property type="term" value="P:DNA replication"/>
    <property type="evidence" value="ECO:0007669"/>
    <property type="project" value="UniProtKB-KW"/>
</dbReference>
<dbReference type="InterPro" id="IPR011708">
    <property type="entry name" value="DNA_pol3_alpha_NTPase_dom"/>
</dbReference>
<dbReference type="GO" id="GO:0008408">
    <property type="term" value="F:3'-5' exonuclease activity"/>
    <property type="evidence" value="ECO:0007669"/>
    <property type="project" value="InterPro"/>
</dbReference>
<dbReference type="STRING" id="739143.SAMN05216297_101537"/>
<proteinExistence type="predicted"/>
<dbReference type="InterPro" id="IPR040982">
    <property type="entry name" value="DNA_pol3_finger"/>
</dbReference>
<dbReference type="Proteomes" id="UP000199672">
    <property type="component" value="Unassembled WGS sequence"/>
</dbReference>
<comment type="catalytic activity">
    <reaction evidence="7">
        <text>DNA(n) + a 2'-deoxyribonucleoside 5'-triphosphate = DNA(n+1) + diphosphate</text>
        <dbReference type="Rhea" id="RHEA:22508"/>
        <dbReference type="Rhea" id="RHEA-COMP:17339"/>
        <dbReference type="Rhea" id="RHEA-COMP:17340"/>
        <dbReference type="ChEBI" id="CHEBI:33019"/>
        <dbReference type="ChEBI" id="CHEBI:61560"/>
        <dbReference type="ChEBI" id="CHEBI:173112"/>
        <dbReference type="EC" id="2.7.7.7"/>
    </reaction>
</comment>
<dbReference type="CDD" id="cd04485">
    <property type="entry name" value="DnaE_OBF"/>
    <property type="match status" value="1"/>
</dbReference>
<evidence type="ECO:0000256" key="1">
    <source>
        <dbReference type="ARBA" id="ARBA00012417"/>
    </source>
</evidence>
<feature type="domain" description="Polymerase/histidinol phosphatase N-terminal" evidence="9">
    <location>
        <begin position="296"/>
        <end position="384"/>
    </location>
</feature>
<gene>
    <name evidence="10" type="ORF">SAMN05216297_101537</name>
</gene>
<keyword evidence="6" id="KW-0239">DNA-directed DNA polymerase</keyword>
<dbReference type="Gene3D" id="3.30.420.10">
    <property type="entry name" value="Ribonuclease H-like superfamily/Ribonuclease H"/>
    <property type="match status" value="1"/>
</dbReference>